<dbReference type="OrthoDB" id="73846at2759"/>
<keyword evidence="5" id="KW-1185">Reference proteome</keyword>
<dbReference type="GO" id="GO:0050661">
    <property type="term" value="F:NADP binding"/>
    <property type="evidence" value="ECO:0007669"/>
    <property type="project" value="TreeGrafter"/>
</dbReference>
<dbReference type="InterPro" id="IPR008927">
    <property type="entry name" value="6-PGluconate_DH-like_C_sf"/>
</dbReference>
<dbReference type="SUPFAM" id="SSF48179">
    <property type="entry name" value="6-phosphogluconate dehydrogenase C-terminal domain-like"/>
    <property type="match status" value="1"/>
</dbReference>
<dbReference type="InterPro" id="IPR050838">
    <property type="entry name" value="Ketopantoate_reductase"/>
</dbReference>
<dbReference type="PANTHER" id="PTHR43765">
    <property type="entry name" value="2-DEHYDROPANTOATE 2-REDUCTASE-RELATED"/>
    <property type="match status" value="1"/>
</dbReference>
<dbReference type="InterPro" id="IPR013328">
    <property type="entry name" value="6PGD_dom2"/>
</dbReference>
<dbReference type="Pfam" id="PF08546">
    <property type="entry name" value="ApbA_C"/>
    <property type="match status" value="1"/>
</dbReference>
<keyword evidence="1" id="KW-0521">NADP</keyword>
<reference evidence="5" key="1">
    <citation type="journal article" date="2023" name="Commun. Biol.">
        <title>Genome analysis of Parmales, the sister group of diatoms, reveals the evolutionary specialization of diatoms from phago-mixotrophs to photoautotrophs.</title>
        <authorList>
            <person name="Ban H."/>
            <person name="Sato S."/>
            <person name="Yoshikawa S."/>
            <person name="Yamada K."/>
            <person name="Nakamura Y."/>
            <person name="Ichinomiya M."/>
            <person name="Sato N."/>
            <person name="Blanc-Mathieu R."/>
            <person name="Endo H."/>
            <person name="Kuwata A."/>
            <person name="Ogata H."/>
        </authorList>
    </citation>
    <scope>NUCLEOTIDE SEQUENCE [LARGE SCALE GENOMIC DNA]</scope>
</reference>
<gene>
    <name evidence="4" type="ORF">TrCOL_g74</name>
</gene>
<evidence type="ECO:0000256" key="2">
    <source>
        <dbReference type="ARBA" id="ARBA00023002"/>
    </source>
</evidence>
<protein>
    <recommendedName>
        <fullName evidence="3">Ketopantoate reductase C-terminal domain-containing protein</fullName>
    </recommendedName>
</protein>
<dbReference type="Gene3D" id="1.10.1040.10">
    <property type="entry name" value="N-(1-d-carboxylethyl)-l-norvaline Dehydrogenase, domain 2"/>
    <property type="match status" value="1"/>
</dbReference>
<feature type="domain" description="Ketopantoate reductase C-terminal" evidence="3">
    <location>
        <begin position="217"/>
        <end position="349"/>
    </location>
</feature>
<sequence length="352" mass="37916">MLHATPSVLFRVLGGTGSLGSVLSTRLSPSSVLTRRHDVTKVVEVNLKMSDSSGQDLNRVLDVEGDKSGMKGVVICTLKGYDVNGGLEALVEECLEKVGERGYEDGFTVVMLSNGLLAVYDELVGKGYLKGRGSPVDAISLGSTSIGATKLSDTKEGETRRIEVLQTGWGDTVLGTPVWVKQGIDAARCEGEIKDLAGAMVDAGFPTRVVGRGGEGDIWTVLWMKLCVNCLINPIAAVEGVTNEHVPGLLGEGEGSLRDRVVGELVEVGNADLIKRGSDFRLERGKVVEGMMRVVENTMNNRNSMLQDVEKGRRTEIDTLNGWVVRRGEEEGIACDGNRWLWEEIKRIEGGG</sequence>
<dbReference type="PANTHER" id="PTHR43765:SF2">
    <property type="entry name" value="2-DEHYDROPANTOATE 2-REDUCTASE"/>
    <property type="match status" value="1"/>
</dbReference>
<dbReference type="Proteomes" id="UP001165065">
    <property type="component" value="Unassembled WGS sequence"/>
</dbReference>
<dbReference type="GO" id="GO:0005737">
    <property type="term" value="C:cytoplasm"/>
    <property type="evidence" value="ECO:0007669"/>
    <property type="project" value="TreeGrafter"/>
</dbReference>
<dbReference type="EMBL" id="BRYA01000124">
    <property type="protein sequence ID" value="GMI40309.1"/>
    <property type="molecule type" value="Genomic_DNA"/>
</dbReference>
<comment type="caution">
    <text evidence="4">The sequence shown here is derived from an EMBL/GenBank/DDBJ whole genome shotgun (WGS) entry which is preliminary data.</text>
</comment>
<dbReference type="GO" id="GO:0008677">
    <property type="term" value="F:2-dehydropantoate 2-reductase activity"/>
    <property type="evidence" value="ECO:0007669"/>
    <property type="project" value="TreeGrafter"/>
</dbReference>
<dbReference type="InterPro" id="IPR013752">
    <property type="entry name" value="KPA_reductase"/>
</dbReference>
<dbReference type="AlphaFoldDB" id="A0A9W7L9M5"/>
<evidence type="ECO:0000313" key="5">
    <source>
        <dbReference type="Proteomes" id="UP001165065"/>
    </source>
</evidence>
<organism evidence="4 5">
    <name type="scientific">Triparma columacea</name>
    <dbReference type="NCBI Taxonomy" id="722753"/>
    <lineage>
        <taxon>Eukaryota</taxon>
        <taxon>Sar</taxon>
        <taxon>Stramenopiles</taxon>
        <taxon>Ochrophyta</taxon>
        <taxon>Bolidophyceae</taxon>
        <taxon>Parmales</taxon>
        <taxon>Triparmaceae</taxon>
        <taxon>Triparma</taxon>
    </lineage>
</organism>
<accession>A0A9W7L9M5</accession>
<evidence type="ECO:0000256" key="1">
    <source>
        <dbReference type="ARBA" id="ARBA00022857"/>
    </source>
</evidence>
<keyword evidence="2" id="KW-0560">Oxidoreductase</keyword>
<evidence type="ECO:0000313" key="4">
    <source>
        <dbReference type="EMBL" id="GMI40309.1"/>
    </source>
</evidence>
<proteinExistence type="predicted"/>
<name>A0A9W7L9M5_9STRA</name>
<evidence type="ECO:0000259" key="3">
    <source>
        <dbReference type="Pfam" id="PF08546"/>
    </source>
</evidence>